<evidence type="ECO:0000256" key="1">
    <source>
        <dbReference type="SAM" id="Phobius"/>
    </source>
</evidence>
<feature type="transmembrane region" description="Helical" evidence="1">
    <location>
        <begin position="12"/>
        <end position="35"/>
    </location>
</feature>
<dbReference type="OrthoDB" id="10545296at2759"/>
<keyword evidence="1" id="KW-0812">Transmembrane</keyword>
<evidence type="ECO:0000313" key="3">
    <source>
        <dbReference type="Proteomes" id="UP000789508"/>
    </source>
</evidence>
<evidence type="ECO:0000313" key="2">
    <source>
        <dbReference type="EMBL" id="CAG8632907.1"/>
    </source>
</evidence>
<proteinExistence type="predicted"/>
<dbReference type="Proteomes" id="UP000789508">
    <property type="component" value="Unassembled WGS sequence"/>
</dbReference>
<keyword evidence="1" id="KW-0472">Membrane</keyword>
<comment type="caution">
    <text evidence="2">The sequence shown here is derived from an EMBL/GenBank/DDBJ whole genome shotgun (WGS) entry which is preliminary data.</text>
</comment>
<gene>
    <name evidence="2" type="ORF">ALEPTO_LOCUS9429</name>
</gene>
<dbReference type="EMBL" id="CAJVPS010007214">
    <property type="protein sequence ID" value="CAG8632907.1"/>
    <property type="molecule type" value="Genomic_DNA"/>
</dbReference>
<protein>
    <submittedName>
        <fullName evidence="2">9247_t:CDS:1</fullName>
    </submittedName>
</protein>
<feature type="non-terminal residue" evidence="2">
    <location>
        <position position="1"/>
    </location>
</feature>
<keyword evidence="3" id="KW-1185">Reference proteome</keyword>
<reference evidence="2" key="1">
    <citation type="submission" date="2021-06" db="EMBL/GenBank/DDBJ databases">
        <authorList>
            <person name="Kallberg Y."/>
            <person name="Tangrot J."/>
            <person name="Rosling A."/>
        </authorList>
    </citation>
    <scope>NUCLEOTIDE SEQUENCE</scope>
    <source>
        <strain evidence="2">FL130A</strain>
    </source>
</reference>
<sequence>MISYLDYNFLKIYLLLAPWLGFVASLVLNLCGDIFPKLWRLRRHQERKFLCKPAPNPQLPGPIPNHEAVPGPATQAYREREAIVPSNKNPAYTFNKCQDNSIDYADAPYLPQLMGSARGAITKVLKEDGDPSNIENYSASYHHPYHRGNQHLLLSKSDIDEYITRSAGEIDKKIETYLREESGKILLRLEIVFIEAYTYRRSLGGSYIPTPMRLVSRRELIK</sequence>
<keyword evidence="1" id="KW-1133">Transmembrane helix</keyword>
<accession>A0A9N9DBF7</accession>
<organism evidence="2 3">
    <name type="scientific">Ambispora leptoticha</name>
    <dbReference type="NCBI Taxonomy" id="144679"/>
    <lineage>
        <taxon>Eukaryota</taxon>
        <taxon>Fungi</taxon>
        <taxon>Fungi incertae sedis</taxon>
        <taxon>Mucoromycota</taxon>
        <taxon>Glomeromycotina</taxon>
        <taxon>Glomeromycetes</taxon>
        <taxon>Archaeosporales</taxon>
        <taxon>Ambisporaceae</taxon>
        <taxon>Ambispora</taxon>
    </lineage>
</organism>
<name>A0A9N9DBF7_9GLOM</name>
<dbReference type="AlphaFoldDB" id="A0A9N9DBF7"/>